<evidence type="ECO:0000313" key="3">
    <source>
        <dbReference type="Proteomes" id="UP000441797"/>
    </source>
</evidence>
<feature type="transmembrane region" description="Helical" evidence="1">
    <location>
        <begin position="112"/>
        <end position="131"/>
    </location>
</feature>
<reference evidence="2 3" key="1">
    <citation type="journal article" date="2019" name="Front. Microbiol.">
        <title>Genomic Features for Desiccation Tolerance and Sugar Biosynthesis in the Extremophile Gloeocapsopsis sp. UTEX B3054.</title>
        <authorList>
            <person name="Urrejola C."/>
            <person name="Alcorta J."/>
            <person name="Salas L."/>
            <person name="Vasquez M."/>
            <person name="Polz M.F."/>
            <person name="Vicuna R."/>
            <person name="Diez B."/>
        </authorList>
    </citation>
    <scope>NUCLEOTIDE SEQUENCE [LARGE SCALE GENOMIC DNA]</scope>
    <source>
        <strain evidence="2 3">1H9</strain>
    </source>
</reference>
<keyword evidence="1" id="KW-0472">Membrane</keyword>
<evidence type="ECO:0000256" key="1">
    <source>
        <dbReference type="SAM" id="Phobius"/>
    </source>
</evidence>
<dbReference type="EMBL" id="NAPY01000065">
    <property type="protein sequence ID" value="MUL39176.1"/>
    <property type="molecule type" value="Genomic_DNA"/>
</dbReference>
<keyword evidence="3" id="KW-1185">Reference proteome</keyword>
<feature type="transmembrane region" description="Helical" evidence="1">
    <location>
        <begin position="53"/>
        <end position="74"/>
    </location>
</feature>
<evidence type="ECO:0000313" key="2">
    <source>
        <dbReference type="EMBL" id="MUL39176.1"/>
    </source>
</evidence>
<dbReference type="InterPro" id="IPR011672">
    <property type="entry name" value="DUF1614"/>
</dbReference>
<accession>A0A6N8G5X8</accession>
<comment type="caution">
    <text evidence="2">The sequence shown here is derived from an EMBL/GenBank/DDBJ whole genome shotgun (WGS) entry which is preliminary data.</text>
</comment>
<feature type="transmembrane region" description="Helical" evidence="1">
    <location>
        <begin position="80"/>
        <end position="100"/>
    </location>
</feature>
<name>A0A6N8G5X8_9CHRO</name>
<dbReference type="AlphaFoldDB" id="A0A6N8G5X8"/>
<sequence>MPLIAALCGSFINLPFFILTACLSERRINFELFPLWLLKSWCLPAYRTRNQPYSYVGINVSGGLIPIILALYQFQRTQPLAILLVTAIVGVLNYFLVKVIPGRAIVIRESRFWLIASVAALLAMAVVAPGVNRTDVSVAFAGGVLGTTIGADLLHIKDVRPETAATPLSLEVQD</sequence>
<protein>
    <submittedName>
        <fullName evidence="2">Uncharacterized protein</fullName>
    </submittedName>
</protein>
<keyword evidence="1" id="KW-0812">Transmembrane</keyword>
<organism evidence="2 3">
    <name type="scientific">Gloeocapsopsis dulcis AAB1 = 1H9</name>
    <dbReference type="NCBI Taxonomy" id="1433147"/>
    <lineage>
        <taxon>Bacteria</taxon>
        <taxon>Bacillati</taxon>
        <taxon>Cyanobacteriota</taxon>
        <taxon>Cyanophyceae</taxon>
        <taxon>Oscillatoriophycideae</taxon>
        <taxon>Chroococcales</taxon>
        <taxon>Chroococcaceae</taxon>
        <taxon>Gloeocapsopsis</taxon>
        <taxon>Gloeocapsopsis dulcis</taxon>
    </lineage>
</organism>
<dbReference type="OrthoDB" id="9782559at2"/>
<gene>
    <name evidence="2" type="ORF">BWI75_23475</name>
</gene>
<proteinExistence type="predicted"/>
<dbReference type="Pfam" id="PF07758">
    <property type="entry name" value="DUF1614"/>
    <property type="match status" value="1"/>
</dbReference>
<dbReference type="Proteomes" id="UP000441797">
    <property type="component" value="Unassembled WGS sequence"/>
</dbReference>
<keyword evidence="1" id="KW-1133">Transmembrane helix</keyword>